<evidence type="ECO:0000313" key="2">
    <source>
        <dbReference type="EMBL" id="MDI9237655.1"/>
    </source>
</evidence>
<comment type="caution">
    <text evidence="2">The sequence shown here is derived from an EMBL/GenBank/DDBJ whole genome shotgun (WGS) entry which is preliminary data.</text>
</comment>
<sequence>MYQPFNEQFAAATRQFADTAAQVNRLALDNAEAVFGLQLSAIEDRVNATFAFLGEAAEARDFESLKTLWPKGAQVARENVERGIATGQEVFGRTLKAQGAITELAKSQFEAAARGVQANVEKTVKAAAPKAPAAK</sequence>
<accession>A0ABT6XBY7</accession>
<dbReference type="InterPro" id="IPR018968">
    <property type="entry name" value="Phasin"/>
</dbReference>
<dbReference type="Pfam" id="PF09361">
    <property type="entry name" value="Phasin_2"/>
    <property type="match status" value="1"/>
</dbReference>
<protein>
    <submittedName>
        <fullName evidence="2">Phasin family protein</fullName>
    </submittedName>
</protein>
<feature type="domain" description="Phasin" evidence="1">
    <location>
        <begin position="7"/>
        <end position="109"/>
    </location>
</feature>
<proteinExistence type="predicted"/>
<organism evidence="2 3">
    <name type="scientific">Lysobacter stagni</name>
    <dbReference type="NCBI Taxonomy" id="3045172"/>
    <lineage>
        <taxon>Bacteria</taxon>
        <taxon>Pseudomonadati</taxon>
        <taxon>Pseudomonadota</taxon>
        <taxon>Gammaproteobacteria</taxon>
        <taxon>Lysobacterales</taxon>
        <taxon>Lysobacteraceae</taxon>
        <taxon>Lysobacter</taxon>
    </lineage>
</organism>
<name>A0ABT6XBY7_9GAMM</name>
<dbReference type="EMBL" id="JASGBI010000001">
    <property type="protein sequence ID" value="MDI9237655.1"/>
    <property type="molecule type" value="Genomic_DNA"/>
</dbReference>
<evidence type="ECO:0000259" key="1">
    <source>
        <dbReference type="Pfam" id="PF09361"/>
    </source>
</evidence>
<reference evidence="2 3" key="1">
    <citation type="submission" date="2023-05" db="EMBL/GenBank/DDBJ databases">
        <title>Lysobacter sp. strain LF1 Genome sequencing and assembly.</title>
        <authorList>
            <person name="Jung Y."/>
        </authorList>
    </citation>
    <scope>NUCLEOTIDE SEQUENCE [LARGE SCALE GENOMIC DNA]</scope>
    <source>
        <strain evidence="2 3">LF1</strain>
    </source>
</reference>
<dbReference type="RefSeq" id="WP_283211166.1">
    <property type="nucleotide sequence ID" value="NZ_JASGBI010000001.1"/>
</dbReference>
<evidence type="ECO:0000313" key="3">
    <source>
        <dbReference type="Proteomes" id="UP001321580"/>
    </source>
</evidence>
<gene>
    <name evidence="2" type="ORF">QLQ15_01875</name>
</gene>
<dbReference type="Proteomes" id="UP001321580">
    <property type="component" value="Unassembled WGS sequence"/>
</dbReference>
<keyword evidence="3" id="KW-1185">Reference proteome</keyword>